<evidence type="ECO:0000313" key="3">
    <source>
        <dbReference type="Proteomes" id="UP001174694"/>
    </source>
</evidence>
<dbReference type="Proteomes" id="UP001174694">
    <property type="component" value="Unassembled WGS sequence"/>
</dbReference>
<evidence type="ECO:0000256" key="1">
    <source>
        <dbReference type="SAM" id="MobiDB-lite"/>
    </source>
</evidence>
<protein>
    <recommendedName>
        <fullName evidence="4">C2H2-type domain-containing protein</fullName>
    </recommendedName>
</protein>
<organism evidence="2 3">
    <name type="scientific">Pleurostoma richardsiae</name>
    <dbReference type="NCBI Taxonomy" id="41990"/>
    <lineage>
        <taxon>Eukaryota</taxon>
        <taxon>Fungi</taxon>
        <taxon>Dikarya</taxon>
        <taxon>Ascomycota</taxon>
        <taxon>Pezizomycotina</taxon>
        <taxon>Sordariomycetes</taxon>
        <taxon>Sordariomycetidae</taxon>
        <taxon>Calosphaeriales</taxon>
        <taxon>Pleurostomataceae</taxon>
        <taxon>Pleurostoma</taxon>
    </lineage>
</organism>
<reference evidence="2" key="1">
    <citation type="submission" date="2022-07" db="EMBL/GenBank/DDBJ databases">
        <title>Fungi with potential for degradation of polypropylene.</title>
        <authorList>
            <person name="Gostincar C."/>
        </authorList>
    </citation>
    <scope>NUCLEOTIDE SEQUENCE</scope>
    <source>
        <strain evidence="2">EXF-13308</strain>
    </source>
</reference>
<keyword evidence="3" id="KW-1185">Reference proteome</keyword>
<name>A0AA38RE71_9PEZI</name>
<dbReference type="PANTHER" id="PTHR38167:SF1">
    <property type="entry name" value="C2H2-TYPE DOMAIN-CONTAINING PROTEIN"/>
    <property type="match status" value="1"/>
</dbReference>
<evidence type="ECO:0008006" key="4">
    <source>
        <dbReference type="Google" id="ProtNLM"/>
    </source>
</evidence>
<comment type="caution">
    <text evidence="2">The sequence shown here is derived from an EMBL/GenBank/DDBJ whole genome shotgun (WGS) entry which is preliminary data.</text>
</comment>
<feature type="region of interest" description="Disordered" evidence="1">
    <location>
        <begin position="145"/>
        <end position="173"/>
    </location>
</feature>
<gene>
    <name evidence="2" type="ORF">NKR23_g10577</name>
</gene>
<accession>A0AA38RE71</accession>
<dbReference type="EMBL" id="JANBVO010000048">
    <property type="protein sequence ID" value="KAJ9133711.1"/>
    <property type="molecule type" value="Genomic_DNA"/>
</dbReference>
<dbReference type="PANTHER" id="PTHR38167">
    <property type="entry name" value="C2H2-TYPE DOMAIN-CONTAINING PROTEIN"/>
    <property type="match status" value="1"/>
</dbReference>
<sequence length="173" mass="19689">MSQTVAERIMAAPEATVKAILVALCEESRVEKRVKRHLDDILKASIGDNSRKRKAPDDDIRICIRCNTAFKESENVNLGCRFHDGDLEEDWDSDRWADHDERCHGPIDTEENREEFPEGFIWSCCEEDGTEPGCKRGRHIDGLTRPEKREKYIDVDENSSAFSEGSSDGDEAE</sequence>
<feature type="compositionally biased region" description="Basic and acidic residues" evidence="1">
    <location>
        <begin position="145"/>
        <end position="154"/>
    </location>
</feature>
<dbReference type="AlphaFoldDB" id="A0AA38RE71"/>
<evidence type="ECO:0000313" key="2">
    <source>
        <dbReference type="EMBL" id="KAJ9133711.1"/>
    </source>
</evidence>
<proteinExistence type="predicted"/>